<keyword evidence="4" id="KW-1185">Reference proteome</keyword>
<gene>
    <name evidence="3" type="ORF">BJ980_001435</name>
</gene>
<dbReference type="AlphaFoldDB" id="A0A7Y9UPR2"/>
<feature type="region of interest" description="Disordered" evidence="1">
    <location>
        <begin position="1"/>
        <end position="25"/>
    </location>
</feature>
<dbReference type="Pfam" id="PF09995">
    <property type="entry name" value="MPAB_Lcp_cat"/>
    <property type="match status" value="1"/>
</dbReference>
<dbReference type="PANTHER" id="PTHR36151">
    <property type="entry name" value="BLR2777 PROTEIN"/>
    <property type="match status" value="1"/>
</dbReference>
<dbReference type="EMBL" id="JACCAA010000001">
    <property type="protein sequence ID" value="NYG58512.1"/>
    <property type="molecule type" value="Genomic_DNA"/>
</dbReference>
<feature type="domain" description="ER-bound oxygenase mpaB/mpaB'/Rubber oxygenase catalytic" evidence="2">
    <location>
        <begin position="35"/>
        <end position="283"/>
    </location>
</feature>
<evidence type="ECO:0000313" key="4">
    <source>
        <dbReference type="Proteomes" id="UP000540656"/>
    </source>
</evidence>
<organism evidence="3 4">
    <name type="scientific">Nocardioides daedukensis</name>
    <dbReference type="NCBI Taxonomy" id="634462"/>
    <lineage>
        <taxon>Bacteria</taxon>
        <taxon>Bacillati</taxon>
        <taxon>Actinomycetota</taxon>
        <taxon>Actinomycetes</taxon>
        <taxon>Propionibacteriales</taxon>
        <taxon>Nocardioidaceae</taxon>
        <taxon>Nocardioides</taxon>
    </lineage>
</organism>
<dbReference type="GO" id="GO:0016491">
    <property type="term" value="F:oxidoreductase activity"/>
    <property type="evidence" value="ECO:0007669"/>
    <property type="project" value="InterPro"/>
</dbReference>
<sequence length="325" mass="36993">MTVTAKHPAPPSVDGARVPPWHPSQPHHELAADVRWWMGMPVAFGLYGRLALDQVAYREVAAAVDATGRFAENFTNRGIRSYLWGPLLLFGDDADRRATAERLKTMHGQVKGRGKGEFADERYSALKPAVWKWVGTSSMLVFYTGYVTTYGRDLTDEQREVVYQTVLSLSDYDLNSDQSQVPRTVAEMEAYYDQVAANDLHDNDFLRWANKTFDALPVPTLIGPRWLHLLITPLWRAATPALIRPARICAEAAAHPRMRELLGVEWTAAKKREFAFYAATIRAARRWLPAWLLLEPLAFNRYRYEKLRSLYARPQLDTFAAGVKR</sequence>
<dbReference type="InterPro" id="IPR018713">
    <property type="entry name" value="MPAB/Lcp_cat_dom"/>
</dbReference>
<reference evidence="3 4" key="1">
    <citation type="submission" date="2020-07" db="EMBL/GenBank/DDBJ databases">
        <title>Sequencing the genomes of 1000 actinobacteria strains.</title>
        <authorList>
            <person name="Klenk H.-P."/>
        </authorList>
    </citation>
    <scope>NUCLEOTIDE SEQUENCE [LARGE SCALE GENOMIC DNA]</scope>
    <source>
        <strain evidence="3 4">DSM 23819</strain>
    </source>
</reference>
<name>A0A7Y9UPR2_9ACTN</name>
<protein>
    <submittedName>
        <fullName evidence="3">Uncharacterized protein (DUF2236 family)</fullName>
    </submittedName>
</protein>
<dbReference type="RefSeq" id="WP_218855438.1">
    <property type="nucleotide sequence ID" value="NZ_JACCAA010000001.1"/>
</dbReference>
<evidence type="ECO:0000259" key="2">
    <source>
        <dbReference type="Pfam" id="PF09995"/>
    </source>
</evidence>
<dbReference type="Proteomes" id="UP000540656">
    <property type="component" value="Unassembled WGS sequence"/>
</dbReference>
<accession>A0A7Y9UPR2</accession>
<evidence type="ECO:0000256" key="1">
    <source>
        <dbReference type="SAM" id="MobiDB-lite"/>
    </source>
</evidence>
<proteinExistence type="predicted"/>
<comment type="caution">
    <text evidence="3">The sequence shown here is derived from an EMBL/GenBank/DDBJ whole genome shotgun (WGS) entry which is preliminary data.</text>
</comment>
<evidence type="ECO:0000313" key="3">
    <source>
        <dbReference type="EMBL" id="NYG58512.1"/>
    </source>
</evidence>
<dbReference type="PANTHER" id="PTHR36151:SF3">
    <property type="entry name" value="ER-BOUND OXYGENASE MPAB_MPAB'_RUBBER OXYGENASE CATALYTIC DOMAIN-CONTAINING PROTEIN"/>
    <property type="match status" value="1"/>
</dbReference>